<dbReference type="PROSITE" id="PS01124">
    <property type="entry name" value="HTH_ARAC_FAMILY_2"/>
    <property type="match status" value="1"/>
</dbReference>
<dbReference type="SMART" id="SM00342">
    <property type="entry name" value="HTH_ARAC"/>
    <property type="match status" value="1"/>
</dbReference>
<dbReference type="Proteomes" id="UP000029516">
    <property type="component" value="Chromosome"/>
</dbReference>
<keyword evidence="1" id="KW-0805">Transcription regulation</keyword>
<evidence type="ECO:0000313" key="6">
    <source>
        <dbReference type="Proteomes" id="UP000029516"/>
    </source>
</evidence>
<keyword evidence="2" id="KW-0238">DNA-binding</keyword>
<sequence length="285" mass="31013">MDPLSQLMAFSAPQGSIDKNCLLSAGWSLPHAAGSLATVRWHTVTQGAAWLELPSGEKLTLLPGQVAVLTQNSAHRLRQKGQEETWIVCGSLYLSSASRHFLTALPEALVMTPEQGSPEHTWLLAAVSLLQQEAEMPQPGMAAICSQQCATIIALGLRQWLRENAQDKSQLNLLLHPRLGMAVQSMLNAPQTPWTVASLAEQVHMSRASFALLFREVSGTTPLAVLTRIRLQTAAQQLSREASSVITIADAVGYASESSFHKAFMREFGCSPGEYRKRVKALAME</sequence>
<reference evidence="5 6" key="1">
    <citation type="submission" date="2014-09" db="EMBL/GenBank/DDBJ databases">
        <authorList>
            <person name="Chan K.-G."/>
        </authorList>
    </citation>
    <scope>NUCLEOTIDE SEQUENCE [LARGE SCALE GENOMIC DNA]</scope>
    <source>
        <strain evidence="5 6">M006</strain>
    </source>
</reference>
<dbReference type="InterPro" id="IPR018060">
    <property type="entry name" value="HTH_AraC"/>
</dbReference>
<feature type="domain" description="HTH araC/xylS-type" evidence="4">
    <location>
        <begin position="177"/>
        <end position="278"/>
    </location>
</feature>
<dbReference type="AlphaFoldDB" id="A0AAN0S2P9"/>
<dbReference type="Pfam" id="PF12852">
    <property type="entry name" value="Cupin_6"/>
    <property type="match status" value="1"/>
</dbReference>
<dbReference type="GO" id="GO:0003700">
    <property type="term" value="F:DNA-binding transcription factor activity"/>
    <property type="evidence" value="ECO:0007669"/>
    <property type="project" value="InterPro"/>
</dbReference>
<dbReference type="InterPro" id="IPR053531">
    <property type="entry name" value="RCS-HTH_transactivator"/>
</dbReference>
<dbReference type="KEGG" id="cem:LH23_07285"/>
<protein>
    <submittedName>
        <fullName evidence="5">AraC family transcriptional regulator</fullName>
    </submittedName>
</protein>
<dbReference type="InterPro" id="IPR020449">
    <property type="entry name" value="Tscrpt_reg_AraC-type_HTH"/>
</dbReference>
<evidence type="ECO:0000256" key="2">
    <source>
        <dbReference type="ARBA" id="ARBA00023125"/>
    </source>
</evidence>
<dbReference type="RefSeq" id="WP_039289532.1">
    <property type="nucleotide sequence ID" value="NZ_CP009458.1"/>
</dbReference>
<dbReference type="InterPro" id="IPR009057">
    <property type="entry name" value="Homeodomain-like_sf"/>
</dbReference>
<gene>
    <name evidence="5" type="ORF">LH23_07285</name>
</gene>
<evidence type="ECO:0000259" key="4">
    <source>
        <dbReference type="PROSITE" id="PS01124"/>
    </source>
</evidence>
<name>A0AAN0S2P9_9ENTR</name>
<accession>A0AAN0S2P9</accession>
<proteinExistence type="predicted"/>
<evidence type="ECO:0000256" key="3">
    <source>
        <dbReference type="ARBA" id="ARBA00023163"/>
    </source>
</evidence>
<dbReference type="InterPro" id="IPR050204">
    <property type="entry name" value="AraC_XylS_family_regulators"/>
</dbReference>
<dbReference type="NCBIfam" id="NF040475">
    <property type="entry name" value="chlor_reg_RclR"/>
    <property type="match status" value="1"/>
</dbReference>
<evidence type="ECO:0000256" key="1">
    <source>
        <dbReference type="ARBA" id="ARBA00023015"/>
    </source>
</evidence>
<dbReference type="InterPro" id="IPR032783">
    <property type="entry name" value="AraC_lig"/>
</dbReference>
<dbReference type="PANTHER" id="PTHR46796">
    <property type="entry name" value="HTH-TYPE TRANSCRIPTIONAL ACTIVATOR RHAS-RELATED"/>
    <property type="match status" value="1"/>
</dbReference>
<dbReference type="PANTHER" id="PTHR46796:SF7">
    <property type="entry name" value="ARAC FAMILY TRANSCRIPTIONAL REGULATOR"/>
    <property type="match status" value="1"/>
</dbReference>
<dbReference type="PRINTS" id="PR00032">
    <property type="entry name" value="HTHARAC"/>
</dbReference>
<dbReference type="EMBL" id="CP009458">
    <property type="protein sequence ID" value="AIR60463.1"/>
    <property type="molecule type" value="Genomic_DNA"/>
</dbReference>
<dbReference type="GO" id="GO:0043565">
    <property type="term" value="F:sequence-specific DNA binding"/>
    <property type="evidence" value="ECO:0007669"/>
    <property type="project" value="InterPro"/>
</dbReference>
<dbReference type="Pfam" id="PF12833">
    <property type="entry name" value="HTH_18"/>
    <property type="match status" value="1"/>
</dbReference>
<dbReference type="SUPFAM" id="SSF46689">
    <property type="entry name" value="Homeodomain-like"/>
    <property type="match status" value="2"/>
</dbReference>
<dbReference type="Gene3D" id="1.10.10.60">
    <property type="entry name" value="Homeodomain-like"/>
    <property type="match status" value="2"/>
</dbReference>
<keyword evidence="3" id="KW-0804">Transcription</keyword>
<evidence type="ECO:0000313" key="5">
    <source>
        <dbReference type="EMBL" id="AIR60463.1"/>
    </source>
</evidence>
<organism evidence="5 6">
    <name type="scientific">Cedecea neteri</name>
    <dbReference type="NCBI Taxonomy" id="158822"/>
    <lineage>
        <taxon>Bacteria</taxon>
        <taxon>Pseudomonadati</taxon>
        <taxon>Pseudomonadota</taxon>
        <taxon>Gammaproteobacteria</taxon>
        <taxon>Enterobacterales</taxon>
        <taxon>Enterobacteriaceae</taxon>
        <taxon>Cedecea</taxon>
    </lineage>
</organism>